<name>A0A7X6N5I8_9LACO</name>
<evidence type="ECO:0000256" key="3">
    <source>
        <dbReference type="ARBA" id="ARBA00023054"/>
    </source>
</evidence>
<reference evidence="8 9" key="1">
    <citation type="submission" date="2020-04" db="EMBL/GenBank/DDBJ databases">
        <title>MicrobeNet Type strains.</title>
        <authorList>
            <person name="Nicholson A.C."/>
        </authorList>
    </citation>
    <scope>NUCLEOTIDE SEQUENCE [LARGE SCALE GENOMIC DNA]</scope>
    <source>
        <strain evidence="8 9">CCUG 61472</strain>
    </source>
</reference>
<dbReference type="InterPro" id="IPR010379">
    <property type="entry name" value="EzrA"/>
</dbReference>
<dbReference type="GO" id="GO:0000917">
    <property type="term" value="P:division septum assembly"/>
    <property type="evidence" value="ECO:0007669"/>
    <property type="project" value="UniProtKB-KW"/>
</dbReference>
<comment type="caution">
    <text evidence="8">The sequence shown here is derived from an EMBL/GenBank/DDBJ whole genome shotgun (WGS) entry which is preliminary data.</text>
</comment>
<evidence type="ECO:0000256" key="7">
    <source>
        <dbReference type="SAM" id="Phobius"/>
    </source>
</evidence>
<evidence type="ECO:0000256" key="6">
    <source>
        <dbReference type="HAMAP-Rule" id="MF_00728"/>
    </source>
</evidence>
<dbReference type="Proteomes" id="UP000549765">
    <property type="component" value="Unassembled WGS sequence"/>
</dbReference>
<dbReference type="GO" id="GO:0005886">
    <property type="term" value="C:plasma membrane"/>
    <property type="evidence" value="ECO:0007669"/>
    <property type="project" value="UniProtKB-SubCell"/>
</dbReference>
<keyword evidence="6" id="KW-1003">Cell membrane</keyword>
<comment type="function">
    <text evidence="6">Negative regulator of FtsZ ring formation; modulates the frequency and position of FtsZ ring formation. Inhibits FtsZ ring formation at polar sites. Interacts either with FtsZ or with one of its binding partners to promote depolymerization.</text>
</comment>
<comment type="similarity">
    <text evidence="6">Belongs to the EzrA family.</text>
</comment>
<comment type="subcellular location">
    <subcellularLocation>
        <location evidence="6">Cell membrane</location>
        <topology evidence="6">Single-pass membrane protein</topology>
    </subcellularLocation>
    <text evidence="6">Colocalized with FtsZ to the nascent septal site.</text>
</comment>
<keyword evidence="6" id="KW-0132">Cell division</keyword>
<proteinExistence type="inferred from homology"/>
<dbReference type="EMBL" id="JAAXPN010000005">
    <property type="protein sequence ID" value="NKZ24353.1"/>
    <property type="molecule type" value="Genomic_DNA"/>
</dbReference>
<feature type="topological domain" description="Cytoplasmic" evidence="6">
    <location>
        <begin position="27"/>
        <end position="566"/>
    </location>
</feature>
<feature type="coiled-coil region" evidence="6">
    <location>
        <begin position="131"/>
        <end position="190"/>
    </location>
</feature>
<gene>
    <name evidence="6" type="primary">ezrA</name>
    <name evidence="8" type="ORF">HF964_06005</name>
</gene>
<evidence type="ECO:0000256" key="2">
    <source>
        <dbReference type="ARBA" id="ARBA00022989"/>
    </source>
</evidence>
<keyword evidence="5 6" id="KW-0717">Septation</keyword>
<dbReference type="GO" id="GO:0005940">
    <property type="term" value="C:septin ring"/>
    <property type="evidence" value="ECO:0007669"/>
    <property type="project" value="InterPro"/>
</dbReference>
<sequence length="566" mass="65574">MNSGPLRVIIGIVIVAIVVYVVIFVMQRTTTKKVKELQDKKQKLTELDTKLSLVEGKKLSLTGQSLKSFDDLQAEYSQIEDVDFKTFDQNAEDVLFESKGWNVVKAKQSLKSLNTFLDDIAAHIVEVRQGIEELQRVDAEHREAVKNLEVEYQALRKTLLTRNFEFGESIDKLEEMLANLEDDFDEFTRLTEQGDHTAASDIYTQLHSETEHLEQIIEQIPSVEKQLQTDFPAQIKELEAAYQQLTADGYLFPNKRILTEIKEIETSRVISNNMLRDLAIDEASANTEVISKQIDSLYAQFQVEMDAKKAVSHSKKQVETFINHARHQNHLLMIELDRIGQRYILTDREEAKTQEFAQQIKQIETEYRQTVLDMQFGKAIYSQIGQQFTKFEDALTNVETKQQDIWEELQGLKDLEKDAQKQFEAAAFTVRDIKREVEHWNLPGLPIDYRQLYEKIINQIDRLDRIMQNSHINMHEIKAQLDNIQSDIVTLTHATDRLYYDAKFAEQLFQSSNRYRMKNKAIATAYNDALLAYQNHFDFGNAREILGAALEQVEPGIQAKIDEQLR</sequence>
<organism evidence="8 9">
    <name type="scientific">Periweissella fabalis</name>
    <dbReference type="NCBI Taxonomy" id="1070421"/>
    <lineage>
        <taxon>Bacteria</taxon>
        <taxon>Bacillati</taxon>
        <taxon>Bacillota</taxon>
        <taxon>Bacilli</taxon>
        <taxon>Lactobacillales</taxon>
        <taxon>Lactobacillaceae</taxon>
        <taxon>Periweissella</taxon>
    </lineage>
</organism>
<keyword evidence="1 6" id="KW-0812">Transmembrane</keyword>
<evidence type="ECO:0000256" key="4">
    <source>
        <dbReference type="ARBA" id="ARBA00023136"/>
    </source>
</evidence>
<evidence type="ECO:0000256" key="1">
    <source>
        <dbReference type="ARBA" id="ARBA00022692"/>
    </source>
</evidence>
<keyword evidence="3 6" id="KW-0175">Coiled coil</keyword>
<keyword evidence="9" id="KW-1185">Reference proteome</keyword>
<dbReference type="RefSeq" id="WP_168722144.1">
    <property type="nucleotide sequence ID" value="NZ_JAAXPN010000005.1"/>
</dbReference>
<keyword evidence="4 6" id="KW-0472">Membrane</keyword>
<dbReference type="Pfam" id="PF06160">
    <property type="entry name" value="EzrA"/>
    <property type="match status" value="1"/>
</dbReference>
<dbReference type="HAMAP" id="MF_00728">
    <property type="entry name" value="EzrA"/>
    <property type="match status" value="1"/>
</dbReference>
<feature type="topological domain" description="Extracellular" evidence="6">
    <location>
        <begin position="1"/>
        <end position="7"/>
    </location>
</feature>
<protein>
    <recommendedName>
        <fullName evidence="6">Septation ring formation regulator EzrA</fullName>
    </recommendedName>
</protein>
<accession>A0A7X6N5I8</accession>
<evidence type="ECO:0000313" key="9">
    <source>
        <dbReference type="Proteomes" id="UP000549765"/>
    </source>
</evidence>
<feature type="transmembrane region" description="Helical" evidence="7">
    <location>
        <begin position="6"/>
        <end position="26"/>
    </location>
</feature>
<dbReference type="GO" id="GO:0000921">
    <property type="term" value="P:septin ring assembly"/>
    <property type="evidence" value="ECO:0007669"/>
    <property type="project" value="InterPro"/>
</dbReference>
<keyword evidence="2 6" id="KW-1133">Transmembrane helix</keyword>
<dbReference type="AlphaFoldDB" id="A0A7X6N5I8"/>
<keyword evidence="6" id="KW-0131">Cell cycle</keyword>
<evidence type="ECO:0000256" key="5">
    <source>
        <dbReference type="ARBA" id="ARBA00023210"/>
    </source>
</evidence>
<evidence type="ECO:0000313" key="8">
    <source>
        <dbReference type="EMBL" id="NKZ24353.1"/>
    </source>
</evidence>